<proteinExistence type="predicted"/>
<dbReference type="PANTHER" id="PTHR31676:SF7">
    <property type="entry name" value="DUF538 DOMAIN-CONTAINING PROTEIN"/>
    <property type="match status" value="1"/>
</dbReference>
<organism evidence="1 2">
    <name type="scientific">Gossypium hirsutum</name>
    <name type="common">Upland cotton</name>
    <name type="synonym">Gossypium mexicanum</name>
    <dbReference type="NCBI Taxonomy" id="3635"/>
    <lineage>
        <taxon>Eukaryota</taxon>
        <taxon>Viridiplantae</taxon>
        <taxon>Streptophyta</taxon>
        <taxon>Embryophyta</taxon>
        <taxon>Tracheophyta</taxon>
        <taxon>Spermatophyta</taxon>
        <taxon>Magnoliopsida</taxon>
        <taxon>eudicotyledons</taxon>
        <taxon>Gunneridae</taxon>
        <taxon>Pentapetalae</taxon>
        <taxon>rosids</taxon>
        <taxon>malvids</taxon>
        <taxon>Malvales</taxon>
        <taxon>Malvaceae</taxon>
        <taxon>Malvoideae</taxon>
        <taxon>Gossypium</taxon>
    </lineage>
</organism>
<dbReference type="STRING" id="3635.A0A1U8IMC3"/>
<dbReference type="RefSeq" id="XP_016679262.1">
    <property type="nucleotide sequence ID" value="XM_016823773.1"/>
</dbReference>
<dbReference type="AlphaFoldDB" id="A0A1U8IMC3"/>
<protein>
    <submittedName>
        <fullName evidence="2">Uncharacterized protein</fullName>
    </submittedName>
</protein>
<keyword evidence="1" id="KW-1185">Reference proteome</keyword>
<dbReference type="Gene3D" id="2.30.240.10">
    <property type="entry name" value="At5g01610-like"/>
    <property type="match status" value="1"/>
</dbReference>
<sequence>MTSKLVASHRERAEIYHEVSLCKQKTQVLLHQFHLPKGSMPLNHLNEFGYNKTTWFIWLKQEKTFKYLFKELGLTSYGVEITAFIGDRQLKKLTGVQSKEMMIWITLFDVFVDDKKGRSKTYCSDSMGLSKSYPVTTVEDEPKELK</sequence>
<dbReference type="PaxDb" id="3635-A0A1U8IMC3"/>
<dbReference type="GeneID" id="107898247"/>
<dbReference type="InterPro" id="IPR007493">
    <property type="entry name" value="DUF538"/>
</dbReference>
<dbReference type="Pfam" id="PF04398">
    <property type="entry name" value="DUF538"/>
    <property type="match status" value="1"/>
</dbReference>
<dbReference type="InterPro" id="IPR036758">
    <property type="entry name" value="At5g01610-like"/>
</dbReference>
<dbReference type="Proteomes" id="UP000818029">
    <property type="component" value="Chromosome D04"/>
</dbReference>
<name>A0A1U8IMC3_GOSHI</name>
<dbReference type="KEGG" id="ghi:107898247"/>
<reference evidence="2" key="2">
    <citation type="submission" date="2025-08" db="UniProtKB">
        <authorList>
            <consortium name="RefSeq"/>
        </authorList>
    </citation>
    <scope>IDENTIFICATION</scope>
</reference>
<evidence type="ECO:0000313" key="1">
    <source>
        <dbReference type="Proteomes" id="UP000818029"/>
    </source>
</evidence>
<dbReference type="OrthoDB" id="1885001at2759"/>
<reference evidence="1" key="1">
    <citation type="journal article" date="2020" name="Nat. Genet.">
        <title>Genomic diversifications of five Gossypium allopolyploid species and their impact on cotton improvement.</title>
        <authorList>
            <person name="Chen Z.J."/>
            <person name="Sreedasyam A."/>
            <person name="Ando A."/>
            <person name="Song Q."/>
            <person name="De Santiago L.M."/>
            <person name="Hulse-Kemp A.M."/>
            <person name="Ding M."/>
            <person name="Ye W."/>
            <person name="Kirkbride R.C."/>
            <person name="Jenkins J."/>
            <person name="Plott C."/>
            <person name="Lovell J."/>
            <person name="Lin Y.M."/>
            <person name="Vaughn R."/>
            <person name="Liu B."/>
            <person name="Simpson S."/>
            <person name="Scheffler B.E."/>
            <person name="Wen L."/>
            <person name="Saski C.A."/>
            <person name="Grover C.E."/>
            <person name="Hu G."/>
            <person name="Conover J.L."/>
            <person name="Carlson J.W."/>
            <person name="Shu S."/>
            <person name="Boston L.B."/>
            <person name="Williams M."/>
            <person name="Peterson D.G."/>
            <person name="McGee K."/>
            <person name="Jones D.C."/>
            <person name="Wendel J.F."/>
            <person name="Stelly D.M."/>
            <person name="Grimwood J."/>
            <person name="Schmutz J."/>
        </authorList>
    </citation>
    <scope>NUCLEOTIDE SEQUENCE [LARGE SCALE GENOMIC DNA]</scope>
    <source>
        <strain evidence="1">cv. TM-1</strain>
    </source>
</reference>
<dbReference type="OMA" id="KTTWFIW"/>
<accession>A0A1U8IMC3</accession>
<evidence type="ECO:0000313" key="2">
    <source>
        <dbReference type="RefSeq" id="XP_016679262.1"/>
    </source>
</evidence>
<gene>
    <name evidence="2" type="primary">LOC107898247</name>
</gene>
<dbReference type="PANTHER" id="PTHR31676">
    <property type="entry name" value="T31J12.3 PROTEIN-RELATED"/>
    <property type="match status" value="1"/>
</dbReference>
<dbReference type="SUPFAM" id="SSF141562">
    <property type="entry name" value="At5g01610-like"/>
    <property type="match status" value="1"/>
</dbReference>